<feature type="domain" description="Large ribosomal subunit protein bL25 beta" evidence="8">
    <location>
        <begin position="100"/>
        <end position="183"/>
    </location>
</feature>
<comment type="similarity">
    <text evidence="5">Belongs to the bacterial ribosomal protein bL25 family. CTC subfamily.</text>
</comment>
<dbReference type="SUPFAM" id="SSF50715">
    <property type="entry name" value="Ribosomal protein L25-like"/>
    <property type="match status" value="1"/>
</dbReference>
<dbReference type="InterPro" id="IPR011035">
    <property type="entry name" value="Ribosomal_bL25/Gln-tRNA_synth"/>
</dbReference>
<dbReference type="EMBL" id="JBHUMF010000029">
    <property type="protein sequence ID" value="MFD2681344.1"/>
    <property type="molecule type" value="Genomic_DNA"/>
</dbReference>
<dbReference type="NCBIfam" id="TIGR00731">
    <property type="entry name" value="bL25_bact_ctc"/>
    <property type="match status" value="1"/>
</dbReference>
<feature type="region of interest" description="Disordered" evidence="6">
    <location>
        <begin position="180"/>
        <end position="218"/>
    </location>
</feature>
<dbReference type="InterPro" id="IPR020056">
    <property type="entry name" value="Rbsml_bL25/Gln-tRNA_synth_N"/>
</dbReference>
<dbReference type="Pfam" id="PF01386">
    <property type="entry name" value="Ribosomal_L25p"/>
    <property type="match status" value="1"/>
</dbReference>
<evidence type="ECO:0000256" key="5">
    <source>
        <dbReference type="HAMAP-Rule" id="MF_01334"/>
    </source>
</evidence>
<dbReference type="InterPro" id="IPR001021">
    <property type="entry name" value="Ribosomal_bL25_long"/>
</dbReference>
<keyword evidence="1 5" id="KW-0699">rRNA-binding</keyword>
<evidence type="ECO:0000256" key="1">
    <source>
        <dbReference type="ARBA" id="ARBA00022730"/>
    </source>
</evidence>
<dbReference type="Gene3D" id="2.170.120.20">
    <property type="entry name" value="Ribosomal protein L25, beta domain"/>
    <property type="match status" value="1"/>
</dbReference>
<keyword evidence="3 5" id="KW-0689">Ribosomal protein</keyword>
<dbReference type="PANTHER" id="PTHR33284">
    <property type="entry name" value="RIBOSOMAL PROTEIN L25/GLN-TRNA SYNTHETASE, ANTI-CODON-BINDING DOMAIN-CONTAINING PROTEIN"/>
    <property type="match status" value="1"/>
</dbReference>
<dbReference type="InterPro" id="IPR037121">
    <property type="entry name" value="Ribosomal_bL25_C"/>
</dbReference>
<keyword evidence="2 5" id="KW-0694">RNA-binding</keyword>
<gene>
    <name evidence="5" type="primary">rplY</name>
    <name evidence="5" type="synonym">ctc</name>
    <name evidence="9" type="ORF">ACFSUL_11370</name>
</gene>
<dbReference type="InterPro" id="IPR020057">
    <property type="entry name" value="Ribosomal_bL25_b-dom"/>
</dbReference>
<evidence type="ECO:0000259" key="7">
    <source>
        <dbReference type="Pfam" id="PF01386"/>
    </source>
</evidence>
<feature type="domain" description="Large ribosomal subunit protein bL25 L25" evidence="7">
    <location>
        <begin position="5"/>
        <end position="91"/>
    </location>
</feature>
<protein>
    <recommendedName>
        <fullName evidence="5">Large ribosomal subunit protein bL25</fullName>
    </recommendedName>
    <alternativeName>
        <fullName evidence="5">General stress protein CTC</fullName>
    </alternativeName>
</protein>
<dbReference type="NCBIfam" id="NF004133">
    <property type="entry name" value="PRK05618.2-4"/>
    <property type="match status" value="1"/>
</dbReference>
<sequence>MSTDLKANKRSDFKRSSLTELRRQGNIPGVVYGYKTENTPISVDAITFIKTIRESGRNGIISLEVDGNKQNVILNDYQQDHIKDEITHIDFLAVNMSEEMHANVRIELVGEAPGVKDGGVLQQPVFEVSVTAKPSEMPDYIEVDISELQVGETITIGDIRNKYSVTINEEDDTLTIASILAPRQEEEISSGEEQEAGAPENEEGRETEASNESESDKE</sequence>
<evidence type="ECO:0000256" key="6">
    <source>
        <dbReference type="SAM" id="MobiDB-lite"/>
    </source>
</evidence>
<comment type="function">
    <text evidence="5">This is one of the proteins that binds to the 5S RNA in the ribosome where it forms part of the central protuberance.</text>
</comment>
<name>A0ABW5RSC5_9BACI</name>
<accession>A0ABW5RSC5</accession>
<evidence type="ECO:0000313" key="10">
    <source>
        <dbReference type="Proteomes" id="UP001597506"/>
    </source>
</evidence>
<dbReference type="Gene3D" id="2.40.240.10">
    <property type="entry name" value="Ribosomal Protein L25, Chain P"/>
    <property type="match status" value="1"/>
</dbReference>
<keyword evidence="10" id="KW-1185">Reference proteome</keyword>
<dbReference type="GO" id="GO:0005840">
    <property type="term" value="C:ribosome"/>
    <property type="evidence" value="ECO:0007669"/>
    <property type="project" value="UniProtKB-KW"/>
</dbReference>
<dbReference type="PANTHER" id="PTHR33284:SF1">
    <property type="entry name" value="RIBOSOMAL PROTEIN L25_GLN-TRNA SYNTHETASE, ANTI-CODON-BINDING DOMAIN-CONTAINING PROTEIN"/>
    <property type="match status" value="1"/>
</dbReference>
<feature type="compositionally biased region" description="Basic and acidic residues" evidence="6">
    <location>
        <begin position="202"/>
        <end position="218"/>
    </location>
</feature>
<comment type="subunit">
    <text evidence="5">Part of the 50S ribosomal subunit; part of the 5S rRNA/L5/L18/L25 subcomplex. Contacts the 5S rRNA. Binds to the 5S rRNA independently of L5 and L18.</text>
</comment>
<organism evidence="9 10">
    <name type="scientific">Bacillus seohaeanensis</name>
    <dbReference type="NCBI Taxonomy" id="284580"/>
    <lineage>
        <taxon>Bacteria</taxon>
        <taxon>Bacillati</taxon>
        <taxon>Bacillota</taxon>
        <taxon>Bacilli</taxon>
        <taxon>Bacillales</taxon>
        <taxon>Bacillaceae</taxon>
        <taxon>Bacillus</taxon>
    </lineage>
</organism>
<proteinExistence type="inferred from homology"/>
<evidence type="ECO:0000259" key="8">
    <source>
        <dbReference type="Pfam" id="PF14693"/>
    </source>
</evidence>
<reference evidence="10" key="1">
    <citation type="journal article" date="2019" name="Int. J. Syst. Evol. Microbiol.">
        <title>The Global Catalogue of Microorganisms (GCM) 10K type strain sequencing project: providing services to taxonomists for standard genome sequencing and annotation.</title>
        <authorList>
            <consortium name="The Broad Institute Genomics Platform"/>
            <consortium name="The Broad Institute Genome Sequencing Center for Infectious Disease"/>
            <person name="Wu L."/>
            <person name="Ma J."/>
        </authorList>
    </citation>
    <scope>NUCLEOTIDE SEQUENCE [LARGE SCALE GENOMIC DNA]</scope>
    <source>
        <strain evidence="10">KCTC 3913</strain>
    </source>
</reference>
<dbReference type="Proteomes" id="UP001597506">
    <property type="component" value="Unassembled WGS sequence"/>
</dbReference>
<dbReference type="CDD" id="cd00495">
    <property type="entry name" value="Ribosomal_L25_TL5_CTC"/>
    <property type="match status" value="1"/>
</dbReference>
<keyword evidence="4 5" id="KW-0687">Ribonucleoprotein</keyword>
<dbReference type="RefSeq" id="WP_377935482.1">
    <property type="nucleotide sequence ID" value="NZ_JBHUMF010000029.1"/>
</dbReference>
<dbReference type="InterPro" id="IPR029751">
    <property type="entry name" value="Ribosomal_L25_dom"/>
</dbReference>
<evidence type="ECO:0000256" key="3">
    <source>
        <dbReference type="ARBA" id="ARBA00022980"/>
    </source>
</evidence>
<feature type="compositionally biased region" description="Acidic residues" evidence="6">
    <location>
        <begin position="187"/>
        <end position="201"/>
    </location>
</feature>
<evidence type="ECO:0000313" key="9">
    <source>
        <dbReference type="EMBL" id="MFD2681344.1"/>
    </source>
</evidence>
<dbReference type="Pfam" id="PF14693">
    <property type="entry name" value="Ribosomal_TL5_C"/>
    <property type="match status" value="1"/>
</dbReference>
<dbReference type="HAMAP" id="MF_01334">
    <property type="entry name" value="Ribosomal_bL25_CTC"/>
    <property type="match status" value="1"/>
</dbReference>
<dbReference type="InterPro" id="IPR020930">
    <property type="entry name" value="Ribosomal_uL5_bac-type"/>
</dbReference>
<evidence type="ECO:0000256" key="4">
    <source>
        <dbReference type="ARBA" id="ARBA00023274"/>
    </source>
</evidence>
<evidence type="ECO:0000256" key="2">
    <source>
        <dbReference type="ARBA" id="ARBA00022884"/>
    </source>
</evidence>
<comment type="caution">
    <text evidence="9">The sequence shown here is derived from an EMBL/GenBank/DDBJ whole genome shotgun (WGS) entry which is preliminary data.</text>
</comment>